<dbReference type="InterPro" id="IPR016181">
    <property type="entry name" value="Acyl_CoA_acyltransferase"/>
</dbReference>
<name>K8XEM6_RHOOP</name>
<dbReference type="SUPFAM" id="SSF55729">
    <property type="entry name" value="Acyl-CoA N-acyltransferases (Nat)"/>
    <property type="match status" value="1"/>
</dbReference>
<dbReference type="PANTHER" id="PTHR42791">
    <property type="entry name" value="GNAT FAMILY ACETYLTRANSFERASE"/>
    <property type="match status" value="1"/>
</dbReference>
<dbReference type="Pfam" id="PF00583">
    <property type="entry name" value="Acetyltransf_1"/>
    <property type="match status" value="1"/>
</dbReference>
<dbReference type="AlphaFoldDB" id="K8XEM6"/>
<protein>
    <submittedName>
        <fullName evidence="3">Puromycin N-acetyltransferase</fullName>
    </submittedName>
</protein>
<proteinExistence type="predicted"/>
<evidence type="ECO:0000256" key="1">
    <source>
        <dbReference type="SAM" id="MobiDB-lite"/>
    </source>
</evidence>
<dbReference type="GO" id="GO:0016747">
    <property type="term" value="F:acyltransferase activity, transferring groups other than amino-acyl groups"/>
    <property type="evidence" value="ECO:0007669"/>
    <property type="project" value="InterPro"/>
</dbReference>
<evidence type="ECO:0000259" key="2">
    <source>
        <dbReference type="PROSITE" id="PS51186"/>
    </source>
</evidence>
<dbReference type="InterPro" id="IPR000182">
    <property type="entry name" value="GNAT_dom"/>
</dbReference>
<organism evidence="3 4">
    <name type="scientific">Rhodococcus opacus M213</name>
    <dbReference type="NCBI Taxonomy" id="1129896"/>
    <lineage>
        <taxon>Bacteria</taxon>
        <taxon>Bacillati</taxon>
        <taxon>Actinomycetota</taxon>
        <taxon>Actinomycetes</taxon>
        <taxon>Mycobacteriales</taxon>
        <taxon>Nocardiaceae</taxon>
        <taxon>Rhodococcus</taxon>
    </lineage>
</organism>
<dbReference type="EMBL" id="AJYC02000087">
    <property type="protein sequence ID" value="EKT79311.1"/>
    <property type="molecule type" value="Genomic_DNA"/>
</dbReference>
<feature type="domain" description="N-acetyltransferase" evidence="2">
    <location>
        <begin position="36"/>
        <end position="234"/>
    </location>
</feature>
<comment type="caution">
    <text evidence="3">The sequence shown here is derived from an EMBL/GenBank/DDBJ whole genome shotgun (WGS) entry which is preliminary data.</text>
</comment>
<evidence type="ECO:0000313" key="4">
    <source>
        <dbReference type="Proteomes" id="UP000005951"/>
    </source>
</evidence>
<evidence type="ECO:0000313" key="3">
    <source>
        <dbReference type="EMBL" id="EKT79311.1"/>
    </source>
</evidence>
<keyword evidence="3" id="KW-0808">Transferase</keyword>
<feature type="region of interest" description="Disordered" evidence="1">
    <location>
        <begin position="1"/>
        <end position="21"/>
    </location>
</feature>
<dbReference type="Gene3D" id="3.40.630.30">
    <property type="match status" value="1"/>
</dbReference>
<dbReference type="InterPro" id="IPR052523">
    <property type="entry name" value="Trichothecene_AcTrans"/>
</dbReference>
<dbReference type="PROSITE" id="PS51186">
    <property type="entry name" value="GNAT"/>
    <property type="match status" value="1"/>
</dbReference>
<sequence length="241" mass="26157">MDEGRVMSPQRPRTGHDGQSFRRAAAVCPYPLGMGVSVRAATGSDIPELSRVLADAFFDDPVMVWMWPDPDRRRRGLPRLFAVEIRHQHLAGGGAELAEDDDGVVRGAAMWDPPGGWKQSTLSSLRSLPGLVRAFGSRLGVGAAVSGTVEDAHPVDPVHWYLATIGTSSAGRGGGYGKALLRSRLDRCDAEGLPAYLESSKEDNISYYQRFGFDVTGEIRIPDGGPTVWAMWREPVRDPLG</sequence>
<reference evidence="3 4" key="1">
    <citation type="journal article" date="2013" name="Genome Announc.">
        <title>Draft Genome Sequence of Rhodococcus opacus Strain M213 Shows a Diverse Catabolic Potential.</title>
        <authorList>
            <person name="Pathak A."/>
            <person name="Green S.J."/>
            <person name="Ogram A."/>
            <person name="Chauhan A."/>
        </authorList>
    </citation>
    <scope>NUCLEOTIDE SEQUENCE [LARGE SCALE GENOMIC DNA]</scope>
    <source>
        <strain evidence="3 4">M213</strain>
    </source>
</reference>
<accession>K8XEM6</accession>
<dbReference type="Proteomes" id="UP000005951">
    <property type="component" value="Unassembled WGS sequence"/>
</dbReference>
<dbReference type="PANTHER" id="PTHR42791:SF1">
    <property type="entry name" value="N-ACETYLTRANSFERASE DOMAIN-CONTAINING PROTEIN"/>
    <property type="match status" value="1"/>
</dbReference>
<gene>
    <name evidence="3" type="ORF">WSS_A28560</name>
</gene>